<dbReference type="EMBL" id="RFFG01000004">
    <property type="protein sequence ID" value="RMI47266.1"/>
    <property type="molecule type" value="Genomic_DNA"/>
</dbReference>
<evidence type="ECO:0000313" key="1">
    <source>
        <dbReference type="EMBL" id="RMI47266.1"/>
    </source>
</evidence>
<comment type="caution">
    <text evidence="1">The sequence shown here is derived from an EMBL/GenBank/DDBJ whole genome shotgun (WGS) entry which is preliminary data.</text>
</comment>
<protein>
    <submittedName>
        <fullName evidence="1">Uncharacterized protein</fullName>
    </submittedName>
</protein>
<sequence>MLSGRREIGRTDPMLLTEKVAGPRVLLLAGRNWRVTWIDWKRRRCFVEPSDLPGKARWFGAAVGGTSFELSRACRSVLLGESPEVELTDRAVRGLAEARDDDVGSVHPGGLVISRDGEDVRWWTWAGYRANAVLAATLAGVTDEKQRFQDDWIRLRSDLTRDIWRSGVTDAAERLCLPDVDERALRGLKFSEALPERLAMATLAARLADLENAAAVLDEPVRFMG</sequence>
<keyword evidence="2" id="KW-1185">Reference proteome</keyword>
<dbReference type="Proteomes" id="UP000282674">
    <property type="component" value="Unassembled WGS sequence"/>
</dbReference>
<name>A0A3M2MCS6_9ACTN</name>
<gene>
    <name evidence="1" type="ORF">EBO15_03520</name>
</gene>
<accession>A0A3M2MCS6</accession>
<organism evidence="1 2">
    <name type="scientific">Actinomadura harenae</name>
    <dbReference type="NCBI Taxonomy" id="2483351"/>
    <lineage>
        <taxon>Bacteria</taxon>
        <taxon>Bacillati</taxon>
        <taxon>Actinomycetota</taxon>
        <taxon>Actinomycetes</taxon>
        <taxon>Streptosporangiales</taxon>
        <taxon>Thermomonosporaceae</taxon>
        <taxon>Actinomadura</taxon>
    </lineage>
</organism>
<evidence type="ECO:0000313" key="2">
    <source>
        <dbReference type="Proteomes" id="UP000282674"/>
    </source>
</evidence>
<reference evidence="1 2" key="1">
    <citation type="submission" date="2018-10" db="EMBL/GenBank/DDBJ databases">
        <title>Isolation from soil.</title>
        <authorList>
            <person name="Hu J."/>
        </authorList>
    </citation>
    <scope>NUCLEOTIDE SEQUENCE [LARGE SCALE GENOMIC DNA]</scope>
    <source>
        <strain evidence="1 2">NEAU-Ht49</strain>
    </source>
</reference>
<dbReference type="AlphaFoldDB" id="A0A3M2MCS6"/>
<proteinExistence type="predicted"/>